<dbReference type="STRING" id="623280.SAMN05660226_03016"/>
<feature type="chain" id="PRO_5013295735" evidence="10">
    <location>
        <begin position="21"/>
        <end position="1022"/>
    </location>
</feature>
<dbReference type="SUPFAM" id="SSF49464">
    <property type="entry name" value="Carboxypeptidase regulatory domain-like"/>
    <property type="match status" value="1"/>
</dbReference>
<keyword evidence="5 9" id="KW-0798">TonB box</keyword>
<comment type="subcellular location">
    <subcellularLocation>
        <location evidence="1 8">Cell outer membrane</location>
        <topology evidence="1 8">Multi-pass membrane protein</topology>
    </subcellularLocation>
</comment>
<proteinExistence type="inferred from homology"/>
<evidence type="ECO:0000259" key="12">
    <source>
        <dbReference type="Pfam" id="PF07715"/>
    </source>
</evidence>
<dbReference type="InterPro" id="IPR012910">
    <property type="entry name" value="Plug_dom"/>
</dbReference>
<keyword evidence="14" id="KW-1185">Reference proteome</keyword>
<evidence type="ECO:0000256" key="1">
    <source>
        <dbReference type="ARBA" id="ARBA00004571"/>
    </source>
</evidence>
<dbReference type="InterPro" id="IPR000531">
    <property type="entry name" value="Beta-barrel_TonB"/>
</dbReference>
<comment type="similarity">
    <text evidence="8 9">Belongs to the TonB-dependent receptor family.</text>
</comment>
<sequence length="1022" mass="113463">MKTKLFLLYCCVLLVQTLSAQETVITGKVTDQNGLPLDAVSVLTVETNVGAVTNEDGSFRISAAIGQTLRFSMVGAKVEEVKIESLEPLSIQLEVNVALDEVVVTGYQTQRKADLTGAVSVVDVEEMNKQAVANPMKALQGQVPGMYITGSGAPSAPATVRIRGIGTLNNNDPLYIIDGVPTKAGMHELNAADIESMQVLKDASAASIYGSRAANGVIIITTKRGKSGNAQLNVNAYTSASSYTTRAKMLDTDGYGRALWQASVNSNIDPNNSGLPYQFDWRVDPTTNQPVLNSIIIPEFLDADQTMRSSDTDWFDEVSRVGTVQNYDVQVSNGTDRGSYLLSLGYFDNNGIINTTSFNRISARINTDYKLFEDKLTIGQNLSLTKTEEVSADIINTALQALPIIPVHTVDGAGWGGPVQGMNDRHNPVRLLEDNRQNGYDYTRLFGNFFADLKIMENLVFRSNFGIDYGNFFSRNWQKKFRSGYLVGDVNWLNNEQTHNVKTTWTNTLNYMLERNEHRFDMVAGMEFYTESNTHFGARREDFVLEHPDYMYLDAGTGIMTTVGNGARHALLSYFAKANYSYLNKYLLSATIRYDGSSRFGENNRFGLFPAFSAGWRLSEESFIKSNTSLFDDLKLRFGWGVTGNQEIDNHAIFNIYLPNYNATSYDISGNGSGVLPSGFYLTQNANPNLRWEATQMSNIGLDFSLLNQSLYGSVDYYIKKTSDILLLPPYIGVLGEGGNMWVNGASMENKGFELVLGHRSRINDDLRLDLTANFDVVRNKVTHLPAEVINAYGGDGRGQNILGRTFGSHFGYVADGLFHTQEEVDAHAEQPNKGVGRIRYRDIDGNGIINDLDRTWIGVPLPKFTYGLNAQVNYKKFDFSFFLQGIGPVDVNNQFKLHTDFWSAVESSSNKGSRLLNAWSPSNPNSDIPALSLTDDNWEARFSTYFIENGTYLKLRNVQFGYTFDQKLLSRIKLQALRVYVGGDNLGILLRSKSFTGVDPESPAFGYPNPMVLTGGINFRF</sequence>
<dbReference type="GO" id="GO:0009279">
    <property type="term" value="C:cell outer membrane"/>
    <property type="evidence" value="ECO:0007669"/>
    <property type="project" value="UniProtKB-SubCell"/>
</dbReference>
<evidence type="ECO:0000256" key="10">
    <source>
        <dbReference type="SAM" id="SignalP"/>
    </source>
</evidence>
<evidence type="ECO:0000256" key="9">
    <source>
        <dbReference type="RuleBase" id="RU003357"/>
    </source>
</evidence>
<dbReference type="RefSeq" id="WP_079717665.1">
    <property type="nucleotide sequence ID" value="NZ_FUYS01000007.1"/>
</dbReference>
<dbReference type="EMBL" id="FUYS01000007">
    <property type="protein sequence ID" value="SKB75618.1"/>
    <property type="molecule type" value="Genomic_DNA"/>
</dbReference>
<keyword evidence="3 8" id="KW-1134">Transmembrane beta strand</keyword>
<dbReference type="OrthoDB" id="9768177at2"/>
<dbReference type="InterPro" id="IPR039426">
    <property type="entry name" value="TonB-dep_rcpt-like"/>
</dbReference>
<evidence type="ECO:0000256" key="3">
    <source>
        <dbReference type="ARBA" id="ARBA00022452"/>
    </source>
</evidence>
<dbReference type="NCBIfam" id="TIGR04057">
    <property type="entry name" value="SusC_RagA_signa"/>
    <property type="match status" value="1"/>
</dbReference>
<dbReference type="Pfam" id="PF13715">
    <property type="entry name" value="CarbopepD_reg_2"/>
    <property type="match status" value="1"/>
</dbReference>
<evidence type="ECO:0000256" key="2">
    <source>
        <dbReference type="ARBA" id="ARBA00022448"/>
    </source>
</evidence>
<dbReference type="Proteomes" id="UP000190541">
    <property type="component" value="Unassembled WGS sequence"/>
</dbReference>
<feature type="domain" description="TonB-dependent receptor plug" evidence="12">
    <location>
        <begin position="112"/>
        <end position="217"/>
    </location>
</feature>
<evidence type="ECO:0000259" key="11">
    <source>
        <dbReference type="Pfam" id="PF00593"/>
    </source>
</evidence>
<accession>A0A1T5DUY3</accession>
<feature type="domain" description="TonB-dependent receptor-like beta-barrel" evidence="11">
    <location>
        <begin position="437"/>
        <end position="987"/>
    </location>
</feature>
<keyword evidence="2 8" id="KW-0813">Transport</keyword>
<dbReference type="SUPFAM" id="SSF56935">
    <property type="entry name" value="Porins"/>
    <property type="match status" value="1"/>
</dbReference>
<dbReference type="InterPro" id="IPR008969">
    <property type="entry name" value="CarboxyPept-like_regulatory"/>
</dbReference>
<gene>
    <name evidence="13" type="ORF">SAMN05660226_03016</name>
</gene>
<evidence type="ECO:0000256" key="5">
    <source>
        <dbReference type="ARBA" id="ARBA00023077"/>
    </source>
</evidence>
<dbReference type="NCBIfam" id="TIGR04056">
    <property type="entry name" value="OMP_RagA_SusC"/>
    <property type="match status" value="1"/>
</dbReference>
<organism evidence="13 14">
    <name type="scientific">Parapedobacter luteus</name>
    <dbReference type="NCBI Taxonomy" id="623280"/>
    <lineage>
        <taxon>Bacteria</taxon>
        <taxon>Pseudomonadati</taxon>
        <taxon>Bacteroidota</taxon>
        <taxon>Sphingobacteriia</taxon>
        <taxon>Sphingobacteriales</taxon>
        <taxon>Sphingobacteriaceae</taxon>
        <taxon>Parapedobacter</taxon>
    </lineage>
</organism>
<dbReference type="Gene3D" id="2.40.170.20">
    <property type="entry name" value="TonB-dependent receptor, beta-barrel domain"/>
    <property type="match status" value="1"/>
</dbReference>
<dbReference type="PROSITE" id="PS52016">
    <property type="entry name" value="TONB_DEPENDENT_REC_3"/>
    <property type="match status" value="1"/>
</dbReference>
<evidence type="ECO:0000256" key="6">
    <source>
        <dbReference type="ARBA" id="ARBA00023136"/>
    </source>
</evidence>
<dbReference type="InterPro" id="IPR037066">
    <property type="entry name" value="Plug_dom_sf"/>
</dbReference>
<keyword evidence="10" id="KW-0732">Signal</keyword>
<evidence type="ECO:0000313" key="14">
    <source>
        <dbReference type="Proteomes" id="UP000190541"/>
    </source>
</evidence>
<keyword evidence="4 8" id="KW-0812">Transmembrane</keyword>
<dbReference type="InterPro" id="IPR023997">
    <property type="entry name" value="TonB-dep_OMP_SusC/RagA_CS"/>
</dbReference>
<dbReference type="Pfam" id="PF00593">
    <property type="entry name" value="TonB_dep_Rec_b-barrel"/>
    <property type="match status" value="1"/>
</dbReference>
<feature type="signal peptide" evidence="10">
    <location>
        <begin position="1"/>
        <end position="20"/>
    </location>
</feature>
<dbReference type="InterPro" id="IPR036942">
    <property type="entry name" value="Beta-barrel_TonB_sf"/>
</dbReference>
<keyword evidence="6 8" id="KW-0472">Membrane</keyword>
<keyword evidence="7 8" id="KW-0998">Cell outer membrane</keyword>
<dbReference type="Gene3D" id="2.170.130.10">
    <property type="entry name" value="TonB-dependent receptor, plug domain"/>
    <property type="match status" value="1"/>
</dbReference>
<evidence type="ECO:0000256" key="4">
    <source>
        <dbReference type="ARBA" id="ARBA00022692"/>
    </source>
</evidence>
<dbReference type="AlphaFoldDB" id="A0A1T5DUY3"/>
<name>A0A1T5DUY3_9SPHI</name>
<evidence type="ECO:0000256" key="7">
    <source>
        <dbReference type="ARBA" id="ARBA00023237"/>
    </source>
</evidence>
<protein>
    <submittedName>
        <fullName evidence="13">TonB-linked outer membrane protein, SusC/RagA family</fullName>
    </submittedName>
</protein>
<dbReference type="Pfam" id="PF07715">
    <property type="entry name" value="Plug"/>
    <property type="match status" value="1"/>
</dbReference>
<evidence type="ECO:0000313" key="13">
    <source>
        <dbReference type="EMBL" id="SKB75618.1"/>
    </source>
</evidence>
<reference evidence="13 14" key="1">
    <citation type="submission" date="2017-02" db="EMBL/GenBank/DDBJ databases">
        <authorList>
            <person name="Peterson S.W."/>
        </authorList>
    </citation>
    <scope>NUCLEOTIDE SEQUENCE [LARGE SCALE GENOMIC DNA]</scope>
    <source>
        <strain evidence="13 14">DSM 22899</strain>
    </source>
</reference>
<evidence type="ECO:0000256" key="8">
    <source>
        <dbReference type="PROSITE-ProRule" id="PRU01360"/>
    </source>
</evidence>
<dbReference type="InterPro" id="IPR023996">
    <property type="entry name" value="TonB-dep_OMP_SusC/RagA"/>
</dbReference>